<dbReference type="InterPro" id="IPR019734">
    <property type="entry name" value="TPR_rpt"/>
</dbReference>
<feature type="repeat" description="TPR" evidence="3">
    <location>
        <begin position="610"/>
        <end position="643"/>
    </location>
</feature>
<evidence type="ECO:0000256" key="4">
    <source>
        <dbReference type="SAM" id="SignalP"/>
    </source>
</evidence>
<dbReference type="InterPro" id="IPR014266">
    <property type="entry name" value="PEP-CTERM_TPR_PrsT"/>
</dbReference>
<dbReference type="SUPFAM" id="SSF48452">
    <property type="entry name" value="TPR-like"/>
    <property type="match status" value="4"/>
</dbReference>
<feature type="repeat" description="TPR" evidence="3">
    <location>
        <begin position="779"/>
        <end position="812"/>
    </location>
</feature>
<keyword evidence="4" id="KW-0732">Signal</keyword>
<protein>
    <submittedName>
        <fullName evidence="5">PEP-CTERM system TPR-repeat protein PrsT</fullName>
    </submittedName>
</protein>
<dbReference type="PROSITE" id="PS50005">
    <property type="entry name" value="TPR"/>
    <property type="match status" value="5"/>
</dbReference>
<feature type="repeat" description="TPR" evidence="3">
    <location>
        <begin position="644"/>
        <end position="677"/>
    </location>
</feature>
<evidence type="ECO:0000313" key="6">
    <source>
        <dbReference type="Proteomes" id="UP001303211"/>
    </source>
</evidence>
<evidence type="ECO:0000313" key="5">
    <source>
        <dbReference type="EMBL" id="WOO31947.1"/>
    </source>
</evidence>
<dbReference type="Pfam" id="PF13429">
    <property type="entry name" value="TPR_15"/>
    <property type="match status" value="1"/>
</dbReference>
<feature type="repeat" description="TPR" evidence="3">
    <location>
        <begin position="130"/>
        <end position="163"/>
    </location>
</feature>
<evidence type="ECO:0000256" key="1">
    <source>
        <dbReference type="ARBA" id="ARBA00022737"/>
    </source>
</evidence>
<dbReference type="SMART" id="SM00028">
    <property type="entry name" value="TPR"/>
    <property type="match status" value="18"/>
</dbReference>
<dbReference type="InterPro" id="IPR051012">
    <property type="entry name" value="CellSynth/LPSAsmb/PSIAsmb"/>
</dbReference>
<evidence type="ECO:0000256" key="3">
    <source>
        <dbReference type="PROSITE-ProRule" id="PRU00339"/>
    </source>
</evidence>
<proteinExistence type="predicted"/>
<dbReference type="EMBL" id="CP136921">
    <property type="protein sequence ID" value="WOO31947.1"/>
    <property type="molecule type" value="Genomic_DNA"/>
</dbReference>
<dbReference type="RefSeq" id="WP_317701416.1">
    <property type="nucleotide sequence ID" value="NZ_CP136921.1"/>
</dbReference>
<feature type="repeat" description="TPR" evidence="3">
    <location>
        <begin position="372"/>
        <end position="405"/>
    </location>
</feature>
<dbReference type="Gene3D" id="1.25.40.10">
    <property type="entry name" value="Tetratricopeptide repeat domain"/>
    <property type="match status" value="5"/>
</dbReference>
<evidence type="ECO:0000256" key="2">
    <source>
        <dbReference type="ARBA" id="ARBA00022803"/>
    </source>
</evidence>
<accession>A0ABZ0J122</accession>
<dbReference type="Pfam" id="PF14559">
    <property type="entry name" value="TPR_19"/>
    <property type="match status" value="2"/>
</dbReference>
<keyword evidence="2 3" id="KW-0802">TPR repeat</keyword>
<dbReference type="PANTHER" id="PTHR45586">
    <property type="entry name" value="TPR REPEAT-CONTAINING PROTEIN PA4667"/>
    <property type="match status" value="1"/>
</dbReference>
<dbReference type="NCBIfam" id="TIGR02917">
    <property type="entry name" value="PEP_TPR_lipo"/>
    <property type="match status" value="1"/>
</dbReference>
<keyword evidence="6" id="KW-1185">Reference proteome</keyword>
<name>A0ABZ0J122_9BURK</name>
<dbReference type="Pfam" id="PF13432">
    <property type="entry name" value="TPR_16"/>
    <property type="match status" value="3"/>
</dbReference>
<sequence>MPISRSAFPSATLAIALLVSACGGDNPDTLVTSAQDYLNRQDAPAAIIQLKNALKERPDFIKARLMLGQALLATGDAQGAETEFKKAQDLGAPADEIVPQLVQALMQARQFDKVTNDYASKQLSGEEAQANLKTNVAIAWQRQGQQDKARESLNEALKAKPDYAPALLELARTSALSGDIEAALVGLDKVPRQSAAGAEALKLRGDLLLYTKRDMAGALAAYQESLQVNPAYKEGQAAIIELLLVQGKVDDAEKALQVLVKEAPGRVPTLYLEAMLAYTKKDFKTTQEKIQNLLRLAPESYRGFELGGMAELQLGSNVQAEAMLSKALQLNPGLAMARRGLVTTNIRLGRLDNAVALLPEEPKDGKDGNSDPALLALAGQVYMLRGDIDRAQRYFARASSLDPKDPAKRTSLALSHLAAGQGDTAIGELQNIAASDEGVVADMALINTLLRQGKTDQALKAIDALQKKRPADVVPPFLRGRALLQKGDKAGARKAMEQALQIDGNYFPAVGVLAVIDNAEKRPDEARARLEAAIKQQPANIQAYQLLLELRAAHGADKAELTGILRRAVDGAPNNPVPRQMLAEHYLRTGEPKEALTVAQNATAALPDNMQLLDVLGRAQLANGEHNQAQSSFNRMAALQPKSPLPYLRMSSAHLVAGDQAAAAEKLRKALEITPNLLQAQQGLASLAMAANKPDEALAIARTVQKQRPKEAAGYILEGEIQAAGKAWDKTIDAYRAGLKQVDSPELAVRLHSALQSAGKKPDADRWAADWTRSHPKDASFPFYLGSQALSRNELPESLRQFERTLTLQPDNAIALNNRAWIKGQLGKEGALADAERANTLAPNQPPLMDTWAMLLSAANQHDKAVELQKKVVQLQPQQLGYKLNLAKIYLKAGRKDAARPLVDELSAAGDKFPGQAEVAELKKAL</sequence>
<organism evidence="5 6">
    <name type="scientific">Diaphorobacter limosus</name>
    <dbReference type="NCBI Taxonomy" id="3036128"/>
    <lineage>
        <taxon>Bacteria</taxon>
        <taxon>Pseudomonadati</taxon>
        <taxon>Pseudomonadota</taxon>
        <taxon>Betaproteobacteria</taxon>
        <taxon>Burkholderiales</taxon>
        <taxon>Comamonadaceae</taxon>
        <taxon>Diaphorobacter</taxon>
    </lineage>
</organism>
<feature type="chain" id="PRO_5045427370" evidence="4">
    <location>
        <begin position="22"/>
        <end position="926"/>
    </location>
</feature>
<gene>
    <name evidence="5" type="primary">prsT</name>
    <name evidence="5" type="ORF">P4826_16325</name>
</gene>
<reference evidence="5 6" key="1">
    <citation type="submission" date="2023-03" db="EMBL/GenBank/DDBJ databases">
        <title>Diaphorobacter basophil sp. nov., isolated from a sewage-treatment plant.</title>
        <authorList>
            <person name="Yang K."/>
        </authorList>
    </citation>
    <scope>NUCLEOTIDE SEQUENCE [LARGE SCALE GENOMIC DNA]</scope>
    <source>
        <strain evidence="5 6">Y-1</strain>
    </source>
</reference>
<dbReference type="Proteomes" id="UP001303211">
    <property type="component" value="Chromosome"/>
</dbReference>
<dbReference type="PANTHER" id="PTHR45586:SF1">
    <property type="entry name" value="LIPOPOLYSACCHARIDE ASSEMBLY PROTEIN B"/>
    <property type="match status" value="1"/>
</dbReference>
<keyword evidence="1" id="KW-0677">Repeat</keyword>
<dbReference type="PROSITE" id="PS51257">
    <property type="entry name" value="PROKAR_LIPOPROTEIN"/>
    <property type="match status" value="1"/>
</dbReference>
<feature type="signal peptide" evidence="4">
    <location>
        <begin position="1"/>
        <end position="21"/>
    </location>
</feature>
<dbReference type="InterPro" id="IPR011990">
    <property type="entry name" value="TPR-like_helical_dom_sf"/>
</dbReference>